<proteinExistence type="inferred from homology"/>
<name>A0ABU1D263_9BURK</name>
<dbReference type="Proteomes" id="UP001232156">
    <property type="component" value="Unassembled WGS sequence"/>
</dbReference>
<comment type="function">
    <text evidence="8">Catalyzes the acetylation of L-2,4-diaminobutyrate (DABA) to gamma-N-acetyl-alpha,gamma-diaminobutyric acid (ADABA) with acetyl coenzyme A.</text>
</comment>
<evidence type="ECO:0000256" key="7">
    <source>
        <dbReference type="ARBA" id="ARBA00048924"/>
    </source>
</evidence>
<dbReference type="PROSITE" id="PS51186">
    <property type="entry name" value="GNAT"/>
    <property type="match status" value="1"/>
</dbReference>
<dbReference type="InterPro" id="IPR016181">
    <property type="entry name" value="Acyl_CoA_acyltransferase"/>
</dbReference>
<gene>
    <name evidence="8 10" type="primary">ectA</name>
    <name evidence="10" type="ORF">Q8947_00755</name>
</gene>
<dbReference type="CDD" id="cd04301">
    <property type="entry name" value="NAT_SF"/>
    <property type="match status" value="1"/>
</dbReference>
<dbReference type="GO" id="GO:0033816">
    <property type="term" value="F:diaminobutyrate acetyltransferase activity"/>
    <property type="evidence" value="ECO:0007669"/>
    <property type="project" value="UniProtKB-EC"/>
</dbReference>
<keyword evidence="5 8" id="KW-0808">Transferase</keyword>
<evidence type="ECO:0000256" key="6">
    <source>
        <dbReference type="ARBA" id="ARBA00023315"/>
    </source>
</evidence>
<evidence type="ECO:0000256" key="3">
    <source>
        <dbReference type="ARBA" id="ARBA00012355"/>
    </source>
</evidence>
<keyword evidence="6 8" id="KW-0012">Acyltransferase</keyword>
<evidence type="ECO:0000256" key="5">
    <source>
        <dbReference type="ARBA" id="ARBA00022679"/>
    </source>
</evidence>
<dbReference type="RefSeq" id="WP_165279156.1">
    <property type="nucleotide sequence ID" value="NZ_JAUZQE010000001.1"/>
</dbReference>
<evidence type="ECO:0000256" key="1">
    <source>
        <dbReference type="ARBA" id="ARBA00004978"/>
    </source>
</evidence>
<dbReference type="Gene3D" id="3.40.630.30">
    <property type="match status" value="1"/>
</dbReference>
<dbReference type="SUPFAM" id="SSF55729">
    <property type="entry name" value="Acyl-CoA N-acyltransferases (Nat)"/>
    <property type="match status" value="1"/>
</dbReference>
<comment type="pathway">
    <text evidence="1 8">Amine and polyamine biosynthesis; ectoine biosynthesis; L-ectoine from L-aspartate 4-semialdehyde: step 2/3.</text>
</comment>
<reference evidence="10 11" key="1">
    <citation type="submission" date="2023-08" db="EMBL/GenBank/DDBJ databases">
        <title>Alcaligenaceae gen. nov., a novel taxon isolated from the sludge of Yixing Pesticide Factory.</title>
        <authorList>
            <person name="Ruan L."/>
        </authorList>
    </citation>
    <scope>NUCLEOTIDE SEQUENCE [LARGE SCALE GENOMIC DNA]</scope>
    <source>
        <strain evidence="10 11">LG-2</strain>
    </source>
</reference>
<evidence type="ECO:0000256" key="4">
    <source>
        <dbReference type="ARBA" id="ARBA00017935"/>
    </source>
</evidence>
<evidence type="ECO:0000259" key="9">
    <source>
        <dbReference type="PROSITE" id="PS51186"/>
    </source>
</evidence>
<comment type="caution">
    <text evidence="10">The sequence shown here is derived from an EMBL/GenBank/DDBJ whole genome shotgun (WGS) entry which is preliminary data.</text>
</comment>
<comment type="catalytic activity">
    <reaction evidence="7 8">
        <text>L-2,4-diaminobutanoate + acetyl-CoA = (2S)-4-acetamido-2-aminobutanoate + CoA + H(+)</text>
        <dbReference type="Rhea" id="RHEA:16901"/>
        <dbReference type="ChEBI" id="CHEBI:15378"/>
        <dbReference type="ChEBI" id="CHEBI:57287"/>
        <dbReference type="ChEBI" id="CHEBI:57288"/>
        <dbReference type="ChEBI" id="CHEBI:58761"/>
        <dbReference type="ChEBI" id="CHEBI:58929"/>
        <dbReference type="EC" id="2.3.1.178"/>
    </reaction>
</comment>
<dbReference type="EC" id="2.3.1.178" evidence="3 8"/>
<keyword evidence="11" id="KW-1185">Reference proteome</keyword>
<comment type="similarity">
    <text evidence="2 8">Belongs to the acetyltransferase family. EctA subfamily.</text>
</comment>
<sequence>MKQGSHDSAITLRSPLAEDAADLHTLVAECPPLDPNSLYCNLLHCTHFSGTSVAATRRDSQGNERLVGFISAYIPPAQPDTLFVWQVAVAQEARGEGLGRRMLDAIVQRPACAGVRYINTTITPGNQASWALFESWARRHGAPTTSHVHFERERHFAGRHDDEHLMRIGPFELAAEFAT</sequence>
<evidence type="ECO:0000313" key="10">
    <source>
        <dbReference type="EMBL" id="MDR4124516.1"/>
    </source>
</evidence>
<accession>A0ABU1D263</accession>
<protein>
    <recommendedName>
        <fullName evidence="4 8">L-2,4-diaminobutyric acid acetyltransferase</fullName>
        <shortName evidence="8">DABA acetyltransferase</shortName>
        <ecNumber evidence="3 8">2.3.1.178</ecNumber>
    </recommendedName>
</protein>
<organism evidence="10 11">
    <name type="scientific">Yanghanlia caeni</name>
    <dbReference type="NCBI Taxonomy" id="3064283"/>
    <lineage>
        <taxon>Bacteria</taxon>
        <taxon>Pseudomonadati</taxon>
        <taxon>Pseudomonadota</taxon>
        <taxon>Betaproteobacteria</taxon>
        <taxon>Burkholderiales</taxon>
        <taxon>Alcaligenaceae</taxon>
        <taxon>Yanghanlia</taxon>
    </lineage>
</organism>
<dbReference type="Pfam" id="PF00583">
    <property type="entry name" value="Acetyltransf_1"/>
    <property type="match status" value="1"/>
</dbReference>
<dbReference type="InterPro" id="IPR000182">
    <property type="entry name" value="GNAT_dom"/>
</dbReference>
<dbReference type="NCBIfam" id="TIGR02406">
    <property type="entry name" value="ectoine_EctA"/>
    <property type="match status" value="1"/>
</dbReference>
<evidence type="ECO:0000256" key="8">
    <source>
        <dbReference type="RuleBase" id="RU365045"/>
    </source>
</evidence>
<evidence type="ECO:0000256" key="2">
    <source>
        <dbReference type="ARBA" id="ARBA00010712"/>
    </source>
</evidence>
<dbReference type="InterPro" id="IPR012772">
    <property type="entry name" value="Ectoine_EctA"/>
</dbReference>
<feature type="domain" description="N-acetyltransferase" evidence="9">
    <location>
        <begin position="10"/>
        <end position="172"/>
    </location>
</feature>
<dbReference type="EMBL" id="JAUZQE010000001">
    <property type="protein sequence ID" value="MDR4124516.1"/>
    <property type="molecule type" value="Genomic_DNA"/>
</dbReference>
<evidence type="ECO:0000313" key="11">
    <source>
        <dbReference type="Proteomes" id="UP001232156"/>
    </source>
</evidence>